<keyword evidence="1" id="KW-0812">Transmembrane</keyword>
<feature type="transmembrane region" description="Helical" evidence="1">
    <location>
        <begin position="296"/>
        <end position="317"/>
    </location>
</feature>
<feature type="transmembrane region" description="Helical" evidence="1">
    <location>
        <begin position="34"/>
        <end position="53"/>
    </location>
</feature>
<sequence length="368" mass="42585">MLKVEKLTHYIFYLGLVITLLSLTNIQLPIHSKYINLIPTILGLIPYIFYVKARKLPDGTFQSLGLVFVYSIIIFLFHNRFEIEWSIITLLIYLPLIRSEEKGFLKGIITIKLIVVSMIVAATLIGVVSDTALVKFNGVAHSLGFFHPNTLGTIFLSIFLDSILLLKGIKNQYILIFLGLFLYLDYRITYSRTSFLVISFAILVFLFRNILKKIEINKFLFSMSTVIIFLIGIFISVFYNSANPFYIQLDAFLSNRIRLGSLYIQRYDFDIFPQFTPNIIPAGWWSYDQLFNDNTYLKFILSQGILLTILFLSYLIFQIYRKKFTLFNAMLIILTFAVLVTEALGFNIFLFTPLLLNYMSISKNTETT</sequence>
<feature type="transmembrane region" description="Helical" evidence="1">
    <location>
        <begin position="173"/>
        <end position="189"/>
    </location>
</feature>
<dbReference type="Proteomes" id="UP000072003">
    <property type="component" value="Unassembled WGS sequence"/>
</dbReference>
<organism evidence="2 3">
    <name type="scientific">Streptococcus suis</name>
    <dbReference type="NCBI Taxonomy" id="1307"/>
    <lineage>
        <taxon>Bacteria</taxon>
        <taxon>Bacillati</taxon>
        <taxon>Bacillota</taxon>
        <taxon>Bacilli</taxon>
        <taxon>Lactobacillales</taxon>
        <taxon>Streptococcaceae</taxon>
        <taxon>Streptococcus</taxon>
    </lineage>
</organism>
<keyword evidence="1" id="KW-1133">Transmembrane helix</keyword>
<gene>
    <name evidence="2" type="ORF">ERS132462_00763</name>
</gene>
<feature type="transmembrane region" description="Helical" evidence="1">
    <location>
        <begin position="195"/>
        <end position="211"/>
    </location>
</feature>
<reference evidence="2 3" key="1">
    <citation type="submission" date="2016-02" db="EMBL/GenBank/DDBJ databases">
        <authorList>
            <consortium name="Pathogen Informatics"/>
        </authorList>
    </citation>
    <scope>NUCLEOTIDE SEQUENCE [LARGE SCALE GENOMIC DNA]</scope>
    <source>
        <strain evidence="2 3">LSS100</strain>
    </source>
</reference>
<accession>A0A0Z8F0M8</accession>
<evidence type="ECO:0000313" key="3">
    <source>
        <dbReference type="Proteomes" id="UP000072003"/>
    </source>
</evidence>
<dbReference type="AlphaFoldDB" id="A0A0Z8F0M8"/>
<dbReference type="EMBL" id="FIFN01000005">
    <property type="protein sequence ID" value="CYU02382.1"/>
    <property type="molecule type" value="Genomic_DNA"/>
</dbReference>
<keyword evidence="1" id="KW-0472">Membrane</keyword>
<feature type="transmembrane region" description="Helical" evidence="1">
    <location>
        <begin position="329"/>
        <end position="350"/>
    </location>
</feature>
<feature type="transmembrane region" description="Helical" evidence="1">
    <location>
        <begin position="60"/>
        <end position="77"/>
    </location>
</feature>
<proteinExistence type="predicted"/>
<feature type="transmembrane region" description="Helical" evidence="1">
    <location>
        <begin position="111"/>
        <end position="133"/>
    </location>
</feature>
<evidence type="ECO:0000256" key="1">
    <source>
        <dbReference type="SAM" id="Phobius"/>
    </source>
</evidence>
<feature type="transmembrane region" description="Helical" evidence="1">
    <location>
        <begin position="218"/>
        <end position="239"/>
    </location>
</feature>
<feature type="transmembrane region" description="Helical" evidence="1">
    <location>
        <begin position="145"/>
        <end position="166"/>
    </location>
</feature>
<evidence type="ECO:0000313" key="2">
    <source>
        <dbReference type="EMBL" id="CYU02382.1"/>
    </source>
</evidence>
<feature type="transmembrane region" description="Helical" evidence="1">
    <location>
        <begin position="7"/>
        <end position="28"/>
    </location>
</feature>
<protein>
    <submittedName>
        <fullName evidence="2">Oligosaccharide repeat unit polymerase</fullName>
    </submittedName>
</protein>
<name>A0A0Z8F0M8_STRSU</name>
<dbReference type="RefSeq" id="WP_044671572.1">
    <property type="nucleotide sequence ID" value="NZ_CEDC01000044.1"/>
</dbReference>